<sequence length="424" mass="46941">MDGPCPAQGVGCCSRVMWREIRKNRRLRKWDSLPLVRLRPHDRPLFECRGCGFSNVFGALCPWCCCVCQATGESSVKQSLRRKQLSSPSLLSEAQKVQLAKLEKRMRSSRHRKPTPRSNGSTTGEPSRGPPVQLQTPEKVRRKKRRYGTIYSTTDFILTATTLSVSRSVSQEESAIDGSTGDFSIPVPSLTTSTITFDVAYTEISTDGIKTPSLNSSDVTPQRSLRRKRKMSTLRRQPSCSLRRRSTTMEPPDSAIVNHTVDHTPHSSCTRPTSTSSSCPTSHRSILPVPLGHPSRPLYSAIRANMSLPPTPDESLPQPDNISSQSSTLHERLTRSLDIPHPPPRGRYDFTLSSFHQSPFLLTSGATMGCSVSGEAELHMDLARSRSMDGVPPAYKFQRMKRTGTVRANLETIGKGLRDLLGKA</sequence>
<evidence type="ECO:0000256" key="1">
    <source>
        <dbReference type="SAM" id="MobiDB-lite"/>
    </source>
</evidence>
<protein>
    <submittedName>
        <fullName evidence="2">Uncharacterized protein</fullName>
    </submittedName>
</protein>
<feature type="compositionally biased region" description="Polar residues" evidence="1">
    <location>
        <begin position="116"/>
        <end position="125"/>
    </location>
</feature>
<feature type="region of interest" description="Disordered" evidence="1">
    <location>
        <begin position="103"/>
        <end position="145"/>
    </location>
</feature>
<dbReference type="EMBL" id="KV722340">
    <property type="protein sequence ID" value="OCH94829.1"/>
    <property type="molecule type" value="Genomic_DNA"/>
</dbReference>
<dbReference type="OrthoDB" id="2687560at2759"/>
<name>A0A8E2DSJ2_9APHY</name>
<evidence type="ECO:0000313" key="3">
    <source>
        <dbReference type="Proteomes" id="UP000250043"/>
    </source>
</evidence>
<feature type="compositionally biased region" description="Basic residues" evidence="1">
    <location>
        <begin position="224"/>
        <end position="233"/>
    </location>
</feature>
<proteinExistence type="predicted"/>
<reference evidence="2 3" key="1">
    <citation type="submission" date="2016-07" db="EMBL/GenBank/DDBJ databases">
        <title>Draft genome of the white-rot fungus Obba rivulosa 3A-2.</title>
        <authorList>
            <consortium name="DOE Joint Genome Institute"/>
            <person name="Miettinen O."/>
            <person name="Riley R."/>
            <person name="Acob R."/>
            <person name="Barry K."/>
            <person name="Cullen D."/>
            <person name="De Vries R."/>
            <person name="Hainaut M."/>
            <person name="Hatakka A."/>
            <person name="Henrissat B."/>
            <person name="Hilden K."/>
            <person name="Kuo R."/>
            <person name="Labutti K."/>
            <person name="Lipzen A."/>
            <person name="Makela M.R."/>
            <person name="Sandor L."/>
            <person name="Spatafora J.W."/>
            <person name="Grigoriev I.V."/>
            <person name="Hibbett D.S."/>
        </authorList>
    </citation>
    <scope>NUCLEOTIDE SEQUENCE [LARGE SCALE GENOMIC DNA]</scope>
    <source>
        <strain evidence="2 3">3A-2</strain>
    </source>
</reference>
<dbReference type="AlphaFoldDB" id="A0A8E2DSJ2"/>
<keyword evidence="3" id="KW-1185">Reference proteome</keyword>
<organism evidence="2 3">
    <name type="scientific">Obba rivulosa</name>
    <dbReference type="NCBI Taxonomy" id="1052685"/>
    <lineage>
        <taxon>Eukaryota</taxon>
        <taxon>Fungi</taxon>
        <taxon>Dikarya</taxon>
        <taxon>Basidiomycota</taxon>
        <taxon>Agaricomycotina</taxon>
        <taxon>Agaricomycetes</taxon>
        <taxon>Polyporales</taxon>
        <taxon>Gelatoporiaceae</taxon>
        <taxon>Obba</taxon>
    </lineage>
</organism>
<gene>
    <name evidence="2" type="ORF">OBBRIDRAFT_823204</name>
</gene>
<accession>A0A8E2DSJ2</accession>
<evidence type="ECO:0000313" key="2">
    <source>
        <dbReference type="EMBL" id="OCH94829.1"/>
    </source>
</evidence>
<feature type="region of interest" description="Disordered" evidence="1">
    <location>
        <begin position="305"/>
        <end position="328"/>
    </location>
</feature>
<feature type="compositionally biased region" description="Polar residues" evidence="1">
    <location>
        <begin position="318"/>
        <end position="328"/>
    </location>
</feature>
<feature type="compositionally biased region" description="Polar residues" evidence="1">
    <location>
        <begin position="212"/>
        <end position="223"/>
    </location>
</feature>
<dbReference type="Proteomes" id="UP000250043">
    <property type="component" value="Unassembled WGS sequence"/>
</dbReference>
<feature type="region of interest" description="Disordered" evidence="1">
    <location>
        <begin position="212"/>
        <end position="292"/>
    </location>
</feature>
<feature type="compositionally biased region" description="Low complexity" evidence="1">
    <location>
        <begin position="266"/>
        <end position="285"/>
    </location>
</feature>